<sequence length="373" mass="41425">MTAVPNSSDLLARWLRIALVAAAVGGALCGLAALLDLEQFLRSYLVGFLFWWAVNVGCLGLLMLYYLVGGRWGEAIRPMLESGRALVPLTAVLFLPLAFGLHYVYPWTEPGVVTEQKAMYLNPTFFYARAAGYFVSWLLLAWIVRPPRKPLTTEQASTRGLRSAGGLALLILTVTFASIDWGMSIDPAWFSSIYGALAAIGGALAALALTTLTVALLEMNRTRTETPPPTYGDLGSLLLAFLMLWAYFSFSQFLIIYSGNLPEENFWYVDRLNGGWQWVGLALVLLHFFLPFFLLLSRDWKQSPVRLAQIAGLLLVMQQVYFFYAIAPSFSPGRLYVHWADLAAPAAVGAVWVSAYLWQVRRRLSQLSATEQS</sequence>
<evidence type="ECO:0008006" key="4">
    <source>
        <dbReference type="Google" id="ProtNLM"/>
    </source>
</evidence>
<feature type="transmembrane region" description="Helical" evidence="1">
    <location>
        <begin position="41"/>
        <end position="65"/>
    </location>
</feature>
<dbReference type="Proteomes" id="UP000317648">
    <property type="component" value="Chromosome"/>
</dbReference>
<evidence type="ECO:0000313" key="2">
    <source>
        <dbReference type="EMBL" id="QDU98095.1"/>
    </source>
</evidence>
<organism evidence="2 3">
    <name type="scientific">Lignipirellula cremea</name>
    <dbReference type="NCBI Taxonomy" id="2528010"/>
    <lineage>
        <taxon>Bacteria</taxon>
        <taxon>Pseudomonadati</taxon>
        <taxon>Planctomycetota</taxon>
        <taxon>Planctomycetia</taxon>
        <taxon>Pirellulales</taxon>
        <taxon>Pirellulaceae</taxon>
        <taxon>Lignipirellula</taxon>
    </lineage>
</organism>
<name>A0A518E1X9_9BACT</name>
<feature type="transmembrane region" description="Helical" evidence="1">
    <location>
        <begin position="237"/>
        <end position="256"/>
    </location>
</feature>
<gene>
    <name evidence="2" type="ORF">Pla8534_59560</name>
</gene>
<feature type="transmembrane region" description="Helical" evidence="1">
    <location>
        <begin position="164"/>
        <end position="181"/>
    </location>
</feature>
<protein>
    <recommendedName>
        <fullName evidence="4">Quinol:cytochrome c oxidoreductase quinone-binding subunit 2</fullName>
    </recommendedName>
</protein>
<keyword evidence="3" id="KW-1185">Reference proteome</keyword>
<dbReference type="EMBL" id="CP036433">
    <property type="protein sequence ID" value="QDU98095.1"/>
    <property type="molecule type" value="Genomic_DNA"/>
</dbReference>
<keyword evidence="1" id="KW-0812">Transmembrane</keyword>
<feature type="transmembrane region" description="Helical" evidence="1">
    <location>
        <begin position="307"/>
        <end position="327"/>
    </location>
</feature>
<keyword evidence="1" id="KW-1133">Transmembrane helix</keyword>
<dbReference type="AlphaFoldDB" id="A0A518E1X9"/>
<proteinExistence type="predicted"/>
<dbReference type="OrthoDB" id="140980at2"/>
<keyword evidence="1" id="KW-0472">Membrane</keyword>
<dbReference type="PANTHER" id="PTHR43044:SF1">
    <property type="entry name" value="QUINOL:CYTOCHROME C OXIDOREDUCTASE QUINONE-BINDING SUBUNIT 2"/>
    <property type="match status" value="1"/>
</dbReference>
<evidence type="ECO:0000313" key="3">
    <source>
        <dbReference type="Proteomes" id="UP000317648"/>
    </source>
</evidence>
<reference evidence="2 3" key="1">
    <citation type="submission" date="2019-02" db="EMBL/GenBank/DDBJ databases">
        <title>Deep-cultivation of Planctomycetes and their phenomic and genomic characterization uncovers novel biology.</title>
        <authorList>
            <person name="Wiegand S."/>
            <person name="Jogler M."/>
            <person name="Boedeker C."/>
            <person name="Pinto D."/>
            <person name="Vollmers J."/>
            <person name="Rivas-Marin E."/>
            <person name="Kohn T."/>
            <person name="Peeters S.H."/>
            <person name="Heuer A."/>
            <person name="Rast P."/>
            <person name="Oberbeckmann S."/>
            <person name="Bunk B."/>
            <person name="Jeske O."/>
            <person name="Meyerdierks A."/>
            <person name="Storesund J.E."/>
            <person name="Kallscheuer N."/>
            <person name="Luecker S."/>
            <person name="Lage O.M."/>
            <person name="Pohl T."/>
            <person name="Merkel B.J."/>
            <person name="Hornburger P."/>
            <person name="Mueller R.-W."/>
            <person name="Bruemmer F."/>
            <person name="Labrenz M."/>
            <person name="Spormann A.M."/>
            <person name="Op den Camp H."/>
            <person name="Overmann J."/>
            <person name="Amann R."/>
            <person name="Jetten M.S.M."/>
            <person name="Mascher T."/>
            <person name="Medema M.H."/>
            <person name="Devos D.P."/>
            <person name="Kaster A.-K."/>
            <person name="Ovreas L."/>
            <person name="Rohde M."/>
            <person name="Galperin M.Y."/>
            <person name="Jogler C."/>
        </authorList>
    </citation>
    <scope>NUCLEOTIDE SEQUENCE [LARGE SCALE GENOMIC DNA]</scope>
    <source>
        <strain evidence="2 3">Pla85_3_4</strain>
    </source>
</reference>
<feature type="transmembrane region" description="Helical" evidence="1">
    <location>
        <begin position="125"/>
        <end position="144"/>
    </location>
</feature>
<dbReference type="PANTHER" id="PTHR43044">
    <property type="match status" value="1"/>
</dbReference>
<feature type="transmembrane region" description="Helical" evidence="1">
    <location>
        <begin position="339"/>
        <end position="358"/>
    </location>
</feature>
<feature type="transmembrane region" description="Helical" evidence="1">
    <location>
        <begin position="86"/>
        <end position="105"/>
    </location>
</feature>
<feature type="transmembrane region" description="Helical" evidence="1">
    <location>
        <begin position="276"/>
        <end position="295"/>
    </location>
</feature>
<dbReference type="KEGG" id="lcre:Pla8534_59560"/>
<evidence type="ECO:0000256" key="1">
    <source>
        <dbReference type="SAM" id="Phobius"/>
    </source>
</evidence>
<feature type="transmembrane region" description="Helical" evidence="1">
    <location>
        <begin position="193"/>
        <end position="217"/>
    </location>
</feature>
<feature type="transmembrane region" description="Helical" evidence="1">
    <location>
        <begin position="14"/>
        <end position="35"/>
    </location>
</feature>
<dbReference type="RefSeq" id="WP_145057062.1">
    <property type="nucleotide sequence ID" value="NZ_CP036433.1"/>
</dbReference>
<accession>A0A518E1X9</accession>